<protein>
    <submittedName>
        <fullName evidence="1">Uncharacterized protein</fullName>
    </submittedName>
</protein>
<dbReference type="AlphaFoldDB" id="A0A6C0H8C9"/>
<name>A0A6C0H8C9_9ZZZZ</name>
<evidence type="ECO:0000313" key="1">
    <source>
        <dbReference type="EMBL" id="QHT76818.1"/>
    </source>
</evidence>
<sequence>MMKNNNLFNIKKSYSNFSYKIIYNNVLKELIDLYNKEKYEIQKSVIIKILKYEWNNNIYRNYLYSNMNDNIIINTMNDNIRNTLTNENIKLILSSLYYISFNLDYKINEIENKNRLNNNIFNLLKNILDYNKLDLFFNNYIDNNNLSFEYYFIQDTYNNIYQYLFENNSINVFSNYNKNQPHLQTINLKNYTNKELAVKLYISNNGLYNETIQIRYNNTYNKYYIHKLPSFEECLQYIST</sequence>
<proteinExistence type="predicted"/>
<accession>A0A6C0H8C9</accession>
<reference evidence="1" key="1">
    <citation type="journal article" date="2020" name="Nature">
        <title>Giant virus diversity and host interactions through global metagenomics.</title>
        <authorList>
            <person name="Schulz F."/>
            <person name="Roux S."/>
            <person name="Paez-Espino D."/>
            <person name="Jungbluth S."/>
            <person name="Walsh D.A."/>
            <person name="Denef V.J."/>
            <person name="McMahon K.D."/>
            <person name="Konstantinidis K.T."/>
            <person name="Eloe-Fadrosh E.A."/>
            <person name="Kyrpides N.C."/>
            <person name="Woyke T."/>
        </authorList>
    </citation>
    <scope>NUCLEOTIDE SEQUENCE</scope>
    <source>
        <strain evidence="1">GVMAG-M-3300023179-82</strain>
    </source>
</reference>
<organism evidence="1">
    <name type="scientific">viral metagenome</name>
    <dbReference type="NCBI Taxonomy" id="1070528"/>
    <lineage>
        <taxon>unclassified sequences</taxon>
        <taxon>metagenomes</taxon>
        <taxon>organismal metagenomes</taxon>
    </lineage>
</organism>
<dbReference type="EMBL" id="MN739902">
    <property type="protein sequence ID" value="QHT76818.1"/>
    <property type="molecule type" value="Genomic_DNA"/>
</dbReference>